<dbReference type="EMBL" id="JASBWV010000026">
    <property type="protein sequence ID" value="KAJ9118925.1"/>
    <property type="molecule type" value="Genomic_DNA"/>
</dbReference>
<evidence type="ECO:0000313" key="1">
    <source>
        <dbReference type="EMBL" id="KAJ9118925.1"/>
    </source>
</evidence>
<dbReference type="Proteomes" id="UP001234202">
    <property type="component" value="Unassembled WGS sequence"/>
</dbReference>
<keyword evidence="2" id="KW-1185">Reference proteome</keyword>
<comment type="caution">
    <text evidence="1">The sequence shown here is derived from an EMBL/GenBank/DDBJ whole genome shotgun (WGS) entry which is preliminary data.</text>
</comment>
<evidence type="ECO:0000313" key="2">
    <source>
        <dbReference type="Proteomes" id="UP001234202"/>
    </source>
</evidence>
<proteinExistence type="predicted"/>
<gene>
    <name evidence="1" type="ORF">QFC24_005890</name>
</gene>
<name>A0ACC2X5Q0_9TREE</name>
<reference evidence="1" key="1">
    <citation type="submission" date="2023-04" db="EMBL/GenBank/DDBJ databases">
        <title>Draft Genome sequencing of Naganishia species isolated from polar environments using Oxford Nanopore Technology.</title>
        <authorList>
            <person name="Leo P."/>
            <person name="Venkateswaran K."/>
        </authorList>
    </citation>
    <scope>NUCLEOTIDE SEQUENCE</scope>
    <source>
        <strain evidence="1">DBVPG 5303</strain>
    </source>
</reference>
<protein>
    <submittedName>
        <fullName evidence="1">Uncharacterized protein</fullName>
    </submittedName>
</protein>
<accession>A0ACC2X5Q0</accession>
<sequence length="363" mass="40484">MTDSLVIAASPGFRALAMATMNQPDLTSTDKVGPQPEGDILFRARRHKRLRVCLRSSNGDESYSRITGLADPAIQGTISTELSRAQAEMFDDEIFETLRSEAKSTPTLNTRSSTDQISVDAVPGQELVFEMVDTDDIYHEQINRSVKVSTHVNLLSALLRLGMLRVYRTRSQTPAGSQPSGKELLTPIVAYLHYQAFCRQLYEVLNGFQQTMQQAGMSLEISRNTGGITGGLDWEAFLGGDASSSRQYNLKGNVEVLFEQRPFCTILVTADAHLTIIFSQTMFHSQDIAQLPVFLGQQLRSQVLATLVDNLKAHREPVRYHVDEIAGEGNETKFTASDERIVKEQYTETTEIPFVAWAMERLL</sequence>
<organism evidence="1 2">
    <name type="scientific">Naganishia onofrii</name>
    <dbReference type="NCBI Taxonomy" id="1851511"/>
    <lineage>
        <taxon>Eukaryota</taxon>
        <taxon>Fungi</taxon>
        <taxon>Dikarya</taxon>
        <taxon>Basidiomycota</taxon>
        <taxon>Agaricomycotina</taxon>
        <taxon>Tremellomycetes</taxon>
        <taxon>Filobasidiales</taxon>
        <taxon>Filobasidiaceae</taxon>
        <taxon>Naganishia</taxon>
    </lineage>
</organism>